<feature type="binding site" evidence="15">
    <location>
        <begin position="269"/>
        <end position="271"/>
    </location>
    <ligand>
        <name>substrate</name>
    </ligand>
</feature>
<name>A0A654KHU8_TAYEM</name>
<feature type="signal peptide" evidence="17">
    <location>
        <begin position="1"/>
        <end position="23"/>
    </location>
</feature>
<dbReference type="InterPro" id="IPR009003">
    <property type="entry name" value="Peptidase_S1_PA"/>
</dbReference>
<organism evidence="19 20">
    <name type="scientific">Taylorella equigenitalis (strain MCE9)</name>
    <dbReference type="NCBI Taxonomy" id="937774"/>
    <lineage>
        <taxon>Bacteria</taxon>
        <taxon>Pseudomonadati</taxon>
        <taxon>Pseudomonadota</taxon>
        <taxon>Betaproteobacteria</taxon>
        <taxon>Burkholderiales</taxon>
        <taxon>Alcaligenaceae</taxon>
        <taxon>Taylorella</taxon>
    </lineage>
</organism>
<evidence type="ECO:0000256" key="4">
    <source>
        <dbReference type="ARBA" id="ARBA00013035"/>
    </source>
</evidence>
<feature type="binding site" evidence="15">
    <location>
        <position position="200"/>
    </location>
    <ligand>
        <name>substrate</name>
    </ligand>
</feature>
<dbReference type="CDD" id="cd10839">
    <property type="entry name" value="cpPDZ1_DegP-like"/>
    <property type="match status" value="1"/>
</dbReference>
<keyword evidence="7 17" id="KW-0732">Signal</keyword>
<dbReference type="Gene3D" id="2.40.10.10">
    <property type="entry name" value="Trypsin-like serine proteases"/>
    <property type="match status" value="2"/>
</dbReference>
<evidence type="ECO:0000313" key="20">
    <source>
        <dbReference type="Proteomes" id="UP000007472"/>
    </source>
</evidence>
<dbReference type="PANTHER" id="PTHR22939">
    <property type="entry name" value="SERINE PROTEASE FAMILY S1C HTRA-RELATED"/>
    <property type="match status" value="1"/>
</dbReference>
<dbReference type="AlphaFoldDB" id="A0A654KHU8"/>
<evidence type="ECO:0000256" key="3">
    <source>
        <dbReference type="ARBA" id="ARBA00010541"/>
    </source>
</evidence>
<evidence type="ECO:0000256" key="13">
    <source>
        <dbReference type="ARBA" id="ARBA00032850"/>
    </source>
</evidence>
<dbReference type="InterPro" id="IPR001478">
    <property type="entry name" value="PDZ"/>
</dbReference>
<feature type="domain" description="PDZ" evidence="18">
    <location>
        <begin position="327"/>
        <end position="379"/>
    </location>
</feature>
<dbReference type="InterPro" id="IPR036034">
    <property type="entry name" value="PDZ_sf"/>
</dbReference>
<comment type="subcellular location">
    <subcellularLocation>
        <location evidence="2">Periplasm</location>
    </subcellularLocation>
</comment>
<feature type="active site" description="Charge relay system" evidence="14">
    <location>
        <position position="271"/>
    </location>
</feature>
<feature type="active site" description="Charge relay system" evidence="14">
    <location>
        <position position="170"/>
    </location>
</feature>
<dbReference type="Gene3D" id="2.30.42.60">
    <property type="match status" value="1"/>
</dbReference>
<reference evidence="19 20" key="1">
    <citation type="journal article" date="2011" name="J. Bacteriol.">
        <title>Genome sequence of Taylorella equigenitalis MCE9, the causative agent of contagious equine metritis.</title>
        <authorList>
            <person name="Hebert L."/>
            <person name="Moumen B."/>
            <person name="Duquesne F."/>
            <person name="Breuil M.F."/>
            <person name="Laugier C."/>
            <person name="Batto J.M."/>
            <person name="Renault P."/>
            <person name="Petry S."/>
        </authorList>
    </citation>
    <scope>NUCLEOTIDE SEQUENCE [LARGE SCALE GENOMIC DNA]</scope>
    <source>
        <strain evidence="19 20">MCE9</strain>
    </source>
</reference>
<evidence type="ECO:0000256" key="14">
    <source>
        <dbReference type="PIRSR" id="PIRSR611782-1"/>
    </source>
</evidence>
<dbReference type="GO" id="GO:0006508">
    <property type="term" value="P:proteolysis"/>
    <property type="evidence" value="ECO:0007669"/>
    <property type="project" value="UniProtKB-KW"/>
</dbReference>
<evidence type="ECO:0000256" key="6">
    <source>
        <dbReference type="ARBA" id="ARBA00022670"/>
    </source>
</evidence>
<protein>
    <recommendedName>
        <fullName evidence="5">Probable periplasmic serine endoprotease DegP-like</fullName>
        <ecNumber evidence="4">3.4.21.107</ecNumber>
    </recommendedName>
    <alternativeName>
        <fullName evidence="13">Protease Do</fullName>
    </alternativeName>
</protein>
<evidence type="ECO:0000256" key="15">
    <source>
        <dbReference type="PIRSR" id="PIRSR611782-2"/>
    </source>
</evidence>
<feature type="region of interest" description="Disordered" evidence="16">
    <location>
        <begin position="118"/>
        <end position="150"/>
    </location>
</feature>
<dbReference type="SUPFAM" id="SSF50494">
    <property type="entry name" value="Trypsin-like serine proteases"/>
    <property type="match status" value="1"/>
</dbReference>
<comment type="catalytic activity">
    <reaction evidence="1">
        <text>Acts on substrates that are at least partially unfolded. The cleavage site P1 residue is normally between a pair of hydrophobic residues, such as Val-|-Val.</text>
        <dbReference type="EC" id="3.4.21.107"/>
    </reaction>
</comment>
<dbReference type="SUPFAM" id="SSF50156">
    <property type="entry name" value="PDZ domain-like"/>
    <property type="match status" value="2"/>
</dbReference>
<evidence type="ECO:0000313" key="19">
    <source>
        <dbReference type="EMBL" id="ADU92027.1"/>
    </source>
</evidence>
<feature type="compositionally biased region" description="Low complexity" evidence="16">
    <location>
        <begin position="22"/>
        <end position="35"/>
    </location>
</feature>
<dbReference type="Pfam" id="PF13365">
    <property type="entry name" value="Trypsin_2"/>
    <property type="match status" value="1"/>
</dbReference>
<dbReference type="EC" id="3.4.21.107" evidence="4"/>
<dbReference type="PRINTS" id="PR00834">
    <property type="entry name" value="PROTEASES2C"/>
</dbReference>
<evidence type="ECO:0000256" key="16">
    <source>
        <dbReference type="SAM" id="MobiDB-lite"/>
    </source>
</evidence>
<evidence type="ECO:0000256" key="1">
    <source>
        <dbReference type="ARBA" id="ARBA00001772"/>
    </source>
</evidence>
<feature type="compositionally biased region" description="Basic and acidic residues" evidence="16">
    <location>
        <begin position="124"/>
        <end position="147"/>
    </location>
</feature>
<sequence length="526" mass="56870">MKFQKLPLYALLLGALVSAPAFSQSSSSSTSSWSTEEAPKATTPPANHDSTSVTLGLPDFTKVVEKTENSVVNIRTMENISTRGGRGGPGWSFQGDPDAEEFFNFFFGPDFFPEPFSKRFGPGPRDDYPNRDFDRGSEGPKSKKGEKQVPSGVGSGFIISKDGYIITNDHVVDKADKVIVTLNNGKEYDAEVIGSDKRTDLALIKVDAKDLEPIEIGNSDALKKGQWVLAIGSPYDLESTVTSGIVSAINRDTGDYLPFIQTDVAINPGNSGGPLIDLQGKVVGVNSQIYTRSGGSMGISFSIPINEAINVINQLKDTGVVERSRMGVTIGPIQEDVYKALGLSNNKGALVSSVEKNGPADRAGIRAGDVILKFDGKAINKWTDLPRMVGQTKPGKKTEIEIFRRGKSETLAVTVEAMESKGIKFGKNKKPEVKQDNKLGLSVVALDSKQRDRLNIKGGVQVFELTDDAKEAGFMKDDIILTVNNVDVSTVEEFNEVANSLPKDKVVAVLVLRDKMTQWITTTPSK</sequence>
<keyword evidence="12" id="KW-0346">Stress response</keyword>
<dbReference type="EMBL" id="CP002456">
    <property type="protein sequence ID" value="ADU92027.1"/>
    <property type="molecule type" value="Genomic_DNA"/>
</dbReference>
<dbReference type="Proteomes" id="UP000007472">
    <property type="component" value="Chromosome"/>
</dbReference>
<feature type="compositionally biased region" description="Polar residues" evidence="16">
    <location>
        <begin position="44"/>
        <end position="54"/>
    </location>
</feature>
<gene>
    <name evidence="19" type="ordered locus">TEQUI_1103</name>
</gene>
<dbReference type="Gene3D" id="2.30.42.10">
    <property type="match status" value="1"/>
</dbReference>
<comment type="similarity">
    <text evidence="3">Belongs to the peptidase S1C family.</text>
</comment>
<evidence type="ECO:0000256" key="5">
    <source>
        <dbReference type="ARBA" id="ARBA00013958"/>
    </source>
</evidence>
<evidence type="ECO:0000256" key="17">
    <source>
        <dbReference type="SAM" id="SignalP"/>
    </source>
</evidence>
<keyword evidence="6 19" id="KW-0645">Protease</keyword>
<dbReference type="SMART" id="SM00228">
    <property type="entry name" value="PDZ"/>
    <property type="match status" value="2"/>
</dbReference>
<dbReference type="PANTHER" id="PTHR22939:SF130">
    <property type="entry name" value="PERIPLASMIC SERINE ENDOPROTEASE DEGP-LIKE-RELATED"/>
    <property type="match status" value="1"/>
</dbReference>
<accession>A0A654KHU8</accession>
<evidence type="ECO:0000259" key="18">
    <source>
        <dbReference type="PROSITE" id="PS50106"/>
    </source>
</evidence>
<evidence type="ECO:0000256" key="7">
    <source>
        <dbReference type="ARBA" id="ARBA00022729"/>
    </source>
</evidence>
<keyword evidence="9" id="KW-0574">Periplasm</keyword>
<dbReference type="InterPro" id="IPR011782">
    <property type="entry name" value="Pept_S1C_Do"/>
</dbReference>
<feature type="binding site" evidence="15">
    <location>
        <position position="170"/>
    </location>
    <ligand>
        <name>substrate</name>
    </ligand>
</feature>
<keyword evidence="11" id="KW-0720">Serine protease</keyword>
<keyword evidence="10" id="KW-0378">Hydrolase</keyword>
<feature type="active site" description="Charge relay system" evidence="14">
    <location>
        <position position="200"/>
    </location>
</feature>
<evidence type="ECO:0000256" key="8">
    <source>
        <dbReference type="ARBA" id="ARBA00022737"/>
    </source>
</evidence>
<feature type="region of interest" description="Disordered" evidence="16">
    <location>
        <begin position="22"/>
        <end position="54"/>
    </location>
</feature>
<dbReference type="GO" id="GO:0004252">
    <property type="term" value="F:serine-type endopeptidase activity"/>
    <property type="evidence" value="ECO:0007669"/>
    <property type="project" value="InterPro"/>
</dbReference>
<evidence type="ECO:0000256" key="12">
    <source>
        <dbReference type="ARBA" id="ARBA00023016"/>
    </source>
</evidence>
<dbReference type="Pfam" id="PF13180">
    <property type="entry name" value="PDZ_2"/>
    <property type="match status" value="2"/>
</dbReference>
<evidence type="ECO:0000256" key="2">
    <source>
        <dbReference type="ARBA" id="ARBA00004418"/>
    </source>
</evidence>
<dbReference type="NCBIfam" id="TIGR02037">
    <property type="entry name" value="degP_htrA_DO"/>
    <property type="match status" value="1"/>
</dbReference>
<evidence type="ECO:0000256" key="9">
    <source>
        <dbReference type="ARBA" id="ARBA00022764"/>
    </source>
</evidence>
<keyword evidence="8" id="KW-0677">Repeat</keyword>
<feature type="chain" id="PRO_5038983610" description="Probable periplasmic serine endoprotease DegP-like" evidence="17">
    <location>
        <begin position="24"/>
        <end position="526"/>
    </location>
</feature>
<dbReference type="InterPro" id="IPR001940">
    <property type="entry name" value="Peptidase_S1C"/>
</dbReference>
<evidence type="ECO:0000256" key="11">
    <source>
        <dbReference type="ARBA" id="ARBA00022825"/>
    </source>
</evidence>
<dbReference type="GO" id="GO:0042597">
    <property type="term" value="C:periplasmic space"/>
    <property type="evidence" value="ECO:0007669"/>
    <property type="project" value="UniProtKB-SubCell"/>
</dbReference>
<dbReference type="PROSITE" id="PS50106">
    <property type="entry name" value="PDZ"/>
    <property type="match status" value="1"/>
</dbReference>
<dbReference type="KEGG" id="teq:TEQUI_1103"/>
<proteinExistence type="inferred from homology"/>
<dbReference type="InterPro" id="IPR043504">
    <property type="entry name" value="Peptidase_S1_PA_chymotrypsin"/>
</dbReference>
<evidence type="ECO:0000256" key="10">
    <source>
        <dbReference type="ARBA" id="ARBA00022801"/>
    </source>
</evidence>